<keyword evidence="2" id="KW-1133">Transmembrane helix</keyword>
<accession>A0A0M2UQI3</accession>
<name>A0A0M2UQI3_9BACT</name>
<keyword evidence="4" id="KW-1185">Reference proteome</keyword>
<feature type="transmembrane region" description="Helical" evidence="2">
    <location>
        <begin position="89"/>
        <end position="109"/>
    </location>
</feature>
<sequence length="308" mass="34305">MAITLLIVPRFVFRVSQKERNKCLQTFKAQIKVSMSQTDRDHKPAEPAIAPHHTKSMNTWKHMVAHVCIWFLVIALVMVYFTSTGSPQAGLLEVGVAAFIFIALFHLVMKFFPLISKIITSIIAIGFGVALIFVNYHYLKVVKTDASFKQLLVGDLLVHKIVKTIQKEPITSLANKERPQTVPENKPENLSPEVSFDQQTTPIAKPMSSDLNSVILQVTPLAPALTTKTFFTSEKNAIHALTNNTSGEIAHLPFTVKECAPTIRDVAERYDLSYAILPVALRDLPSAELKEPKMRPPLSEKVVSIPVQ</sequence>
<evidence type="ECO:0000313" key="4">
    <source>
        <dbReference type="Proteomes" id="UP000034954"/>
    </source>
</evidence>
<evidence type="ECO:0000256" key="1">
    <source>
        <dbReference type="SAM" id="MobiDB-lite"/>
    </source>
</evidence>
<gene>
    <name evidence="3" type="ORF">BROFUL_02957</name>
</gene>
<feature type="region of interest" description="Disordered" evidence="1">
    <location>
        <begin position="173"/>
        <end position="194"/>
    </location>
</feature>
<feature type="transmembrane region" description="Helical" evidence="2">
    <location>
        <begin position="63"/>
        <end position="83"/>
    </location>
</feature>
<dbReference type="Proteomes" id="UP000034954">
    <property type="component" value="Unassembled WGS sequence"/>
</dbReference>
<reference evidence="3 4" key="1">
    <citation type="journal article" date="2013" name="BMC Microbiol.">
        <title>Identification of the type II cytochrome c maturation pathway in anammox bacteria by comparative genomics.</title>
        <authorList>
            <person name="Ferousi C."/>
            <person name="Speth D.R."/>
            <person name="Reimann J."/>
            <person name="Op den Camp H.J."/>
            <person name="Allen J.W."/>
            <person name="Keltjens J.T."/>
            <person name="Jetten M.S."/>
        </authorList>
    </citation>
    <scope>NUCLEOTIDE SEQUENCE [LARGE SCALE GENOMIC DNA]</scope>
    <source>
        <strain evidence="3">RU1</strain>
    </source>
</reference>
<comment type="caution">
    <text evidence="3">The sequence shown here is derived from an EMBL/GenBank/DDBJ whole genome shotgun (WGS) entry which is preliminary data.</text>
</comment>
<dbReference type="EMBL" id="LAQJ01000278">
    <property type="protein sequence ID" value="KKO18358.1"/>
    <property type="molecule type" value="Genomic_DNA"/>
</dbReference>
<evidence type="ECO:0000313" key="3">
    <source>
        <dbReference type="EMBL" id="KKO18358.1"/>
    </source>
</evidence>
<feature type="transmembrane region" description="Helical" evidence="2">
    <location>
        <begin position="118"/>
        <end position="139"/>
    </location>
</feature>
<proteinExistence type="predicted"/>
<keyword evidence="2" id="KW-0812">Transmembrane</keyword>
<keyword evidence="2" id="KW-0472">Membrane</keyword>
<protein>
    <submittedName>
        <fullName evidence="3">Uncharacterized protein</fullName>
    </submittedName>
</protein>
<evidence type="ECO:0000256" key="2">
    <source>
        <dbReference type="SAM" id="Phobius"/>
    </source>
</evidence>
<organism evidence="3 4">
    <name type="scientific">Candidatus Brocadia fulgida</name>
    <dbReference type="NCBI Taxonomy" id="380242"/>
    <lineage>
        <taxon>Bacteria</taxon>
        <taxon>Pseudomonadati</taxon>
        <taxon>Planctomycetota</taxon>
        <taxon>Candidatus Brocadiia</taxon>
        <taxon>Candidatus Brocadiales</taxon>
        <taxon>Candidatus Brocadiaceae</taxon>
        <taxon>Candidatus Brocadia</taxon>
    </lineage>
</organism>
<dbReference type="AlphaFoldDB" id="A0A0M2UQI3"/>